<feature type="region of interest" description="Disordered" evidence="6">
    <location>
        <begin position="134"/>
        <end position="195"/>
    </location>
</feature>
<feature type="compositionally biased region" description="Low complexity" evidence="6">
    <location>
        <begin position="167"/>
        <end position="181"/>
    </location>
</feature>
<dbReference type="InterPro" id="IPR011025">
    <property type="entry name" value="GproteinA_insert"/>
</dbReference>
<dbReference type="GO" id="GO:0005737">
    <property type="term" value="C:cytoplasm"/>
    <property type="evidence" value="ECO:0007669"/>
    <property type="project" value="TreeGrafter"/>
</dbReference>
<dbReference type="PROSITE" id="PS51882">
    <property type="entry name" value="G_ALPHA"/>
    <property type="match status" value="1"/>
</dbReference>
<comment type="caution">
    <text evidence="7">The sequence shown here is derived from an EMBL/GenBank/DDBJ whole genome shotgun (WGS) entry which is preliminary data.</text>
</comment>
<feature type="region of interest" description="Disordered" evidence="6">
    <location>
        <begin position="1"/>
        <end position="31"/>
    </location>
</feature>
<feature type="compositionally biased region" description="Polar residues" evidence="6">
    <location>
        <begin position="182"/>
        <end position="194"/>
    </location>
</feature>
<dbReference type="OrthoDB" id="5817230at2759"/>
<dbReference type="SMART" id="SM00275">
    <property type="entry name" value="G_alpha"/>
    <property type="match status" value="1"/>
</dbReference>
<dbReference type="GO" id="GO:0001664">
    <property type="term" value="F:G protein-coupled receptor binding"/>
    <property type="evidence" value="ECO:0007669"/>
    <property type="project" value="TreeGrafter"/>
</dbReference>
<evidence type="ECO:0000256" key="1">
    <source>
        <dbReference type="ARBA" id="ARBA00022741"/>
    </source>
</evidence>
<accession>A0A9P5YEY9</accession>
<dbReference type="Proteomes" id="UP000807353">
    <property type="component" value="Unassembled WGS sequence"/>
</dbReference>
<protein>
    <submittedName>
        <fullName evidence="7">Guanine nucleotide-binding protein</fullName>
    </submittedName>
</protein>
<organism evidence="7 8">
    <name type="scientific">Collybia nuda</name>
    <dbReference type="NCBI Taxonomy" id="64659"/>
    <lineage>
        <taxon>Eukaryota</taxon>
        <taxon>Fungi</taxon>
        <taxon>Dikarya</taxon>
        <taxon>Basidiomycota</taxon>
        <taxon>Agaricomycotina</taxon>
        <taxon>Agaricomycetes</taxon>
        <taxon>Agaricomycetidae</taxon>
        <taxon>Agaricales</taxon>
        <taxon>Tricholomatineae</taxon>
        <taxon>Clitocybaceae</taxon>
        <taxon>Collybia</taxon>
    </lineage>
</organism>
<evidence type="ECO:0000256" key="4">
    <source>
        <dbReference type="PIRSR" id="PIRSR601019-1"/>
    </source>
</evidence>
<keyword evidence="5" id="KW-0479">Metal-binding</keyword>
<dbReference type="GO" id="GO:0031683">
    <property type="term" value="F:G-protein beta/gamma-subunit complex binding"/>
    <property type="evidence" value="ECO:0007669"/>
    <property type="project" value="InterPro"/>
</dbReference>
<evidence type="ECO:0000256" key="3">
    <source>
        <dbReference type="ARBA" id="ARBA00023224"/>
    </source>
</evidence>
<keyword evidence="1 4" id="KW-0547">Nucleotide-binding</keyword>
<keyword evidence="2 4" id="KW-0342">GTP-binding</keyword>
<evidence type="ECO:0000313" key="8">
    <source>
        <dbReference type="Proteomes" id="UP000807353"/>
    </source>
</evidence>
<dbReference type="Pfam" id="PF00503">
    <property type="entry name" value="G-alpha"/>
    <property type="match status" value="1"/>
</dbReference>
<evidence type="ECO:0000256" key="5">
    <source>
        <dbReference type="PIRSR" id="PIRSR601019-2"/>
    </source>
</evidence>
<dbReference type="InterPro" id="IPR027417">
    <property type="entry name" value="P-loop_NTPase"/>
</dbReference>
<keyword evidence="8" id="KW-1185">Reference proteome</keyword>
<dbReference type="Gene3D" id="3.40.50.300">
    <property type="entry name" value="P-loop containing nucleotide triphosphate hydrolases"/>
    <property type="match status" value="2"/>
</dbReference>
<dbReference type="FunFam" id="3.40.50.300:FF:000720">
    <property type="entry name" value="Guanine nucleotide-binding protein G(k) subunit alpha"/>
    <property type="match status" value="1"/>
</dbReference>
<keyword evidence="5" id="KW-0460">Magnesium</keyword>
<feature type="compositionally biased region" description="Polar residues" evidence="6">
    <location>
        <begin position="147"/>
        <end position="164"/>
    </location>
</feature>
<keyword evidence="3" id="KW-0807">Transducer</keyword>
<dbReference type="PRINTS" id="PR00318">
    <property type="entry name" value="GPROTEINA"/>
</dbReference>
<dbReference type="InterPro" id="IPR001019">
    <property type="entry name" value="Gprotein_alpha_su"/>
</dbReference>
<dbReference type="Gene3D" id="1.10.400.10">
    <property type="entry name" value="GI Alpha 1, domain 2-like"/>
    <property type="match status" value="1"/>
</dbReference>
<feature type="binding site" evidence="5">
    <location>
        <position position="339"/>
    </location>
    <ligand>
        <name>Mg(2+)</name>
        <dbReference type="ChEBI" id="CHEBI:18420"/>
    </ligand>
</feature>
<feature type="binding site" evidence="4">
    <location>
        <begin position="431"/>
        <end position="434"/>
    </location>
    <ligand>
        <name>GTP</name>
        <dbReference type="ChEBI" id="CHEBI:37565"/>
    </ligand>
</feature>
<dbReference type="PANTHER" id="PTHR10218:SF360">
    <property type="entry name" value="GUANINE NUCLEOTIDE-BINDING PROTEIN SUBUNIT ALPHA HOMOLOG"/>
    <property type="match status" value="1"/>
</dbReference>
<evidence type="ECO:0000256" key="6">
    <source>
        <dbReference type="SAM" id="MobiDB-lite"/>
    </source>
</evidence>
<dbReference type="GO" id="GO:0005834">
    <property type="term" value="C:heterotrimeric G-protein complex"/>
    <property type="evidence" value="ECO:0007669"/>
    <property type="project" value="TreeGrafter"/>
</dbReference>
<dbReference type="SUPFAM" id="SSF47895">
    <property type="entry name" value="Transducin (alpha subunit), insertion domain"/>
    <property type="match status" value="1"/>
</dbReference>
<evidence type="ECO:0000256" key="2">
    <source>
        <dbReference type="ARBA" id="ARBA00023134"/>
    </source>
</evidence>
<dbReference type="GO" id="GO:0007188">
    <property type="term" value="P:adenylate cyclase-modulating G protein-coupled receptor signaling pathway"/>
    <property type="evidence" value="ECO:0007669"/>
    <property type="project" value="TreeGrafter"/>
</dbReference>
<reference evidence="7" key="1">
    <citation type="submission" date="2020-11" db="EMBL/GenBank/DDBJ databases">
        <authorList>
            <consortium name="DOE Joint Genome Institute"/>
            <person name="Ahrendt S."/>
            <person name="Riley R."/>
            <person name="Andreopoulos W."/>
            <person name="Labutti K."/>
            <person name="Pangilinan J."/>
            <person name="Ruiz-Duenas F.J."/>
            <person name="Barrasa J.M."/>
            <person name="Sanchez-Garcia M."/>
            <person name="Camarero S."/>
            <person name="Miyauchi S."/>
            <person name="Serrano A."/>
            <person name="Linde D."/>
            <person name="Babiker R."/>
            <person name="Drula E."/>
            <person name="Ayuso-Fernandez I."/>
            <person name="Pacheco R."/>
            <person name="Padilla G."/>
            <person name="Ferreira P."/>
            <person name="Barriuso J."/>
            <person name="Kellner H."/>
            <person name="Castanera R."/>
            <person name="Alfaro M."/>
            <person name="Ramirez L."/>
            <person name="Pisabarro A.G."/>
            <person name="Kuo A."/>
            <person name="Tritt A."/>
            <person name="Lipzen A."/>
            <person name="He G."/>
            <person name="Yan M."/>
            <person name="Ng V."/>
            <person name="Cullen D."/>
            <person name="Martin F."/>
            <person name="Rosso M.-N."/>
            <person name="Henrissat B."/>
            <person name="Hibbett D."/>
            <person name="Martinez A.T."/>
            <person name="Grigoriev I.V."/>
        </authorList>
    </citation>
    <scope>NUCLEOTIDE SEQUENCE</scope>
    <source>
        <strain evidence="7">CBS 247.69</strain>
    </source>
</reference>
<proteinExistence type="predicted"/>
<dbReference type="EMBL" id="MU150241">
    <property type="protein sequence ID" value="KAF9466606.1"/>
    <property type="molecule type" value="Genomic_DNA"/>
</dbReference>
<evidence type="ECO:0000313" key="7">
    <source>
        <dbReference type="EMBL" id="KAF9466606.1"/>
    </source>
</evidence>
<dbReference type="PANTHER" id="PTHR10218">
    <property type="entry name" value="GTP-BINDING PROTEIN ALPHA SUBUNIT"/>
    <property type="match status" value="1"/>
</dbReference>
<name>A0A9P5YEY9_9AGAR</name>
<dbReference type="AlphaFoldDB" id="A0A9P5YEY9"/>
<dbReference type="GO" id="GO:0046872">
    <property type="term" value="F:metal ion binding"/>
    <property type="evidence" value="ECO:0007669"/>
    <property type="project" value="UniProtKB-KW"/>
</dbReference>
<dbReference type="GO" id="GO:0003924">
    <property type="term" value="F:GTPase activity"/>
    <property type="evidence" value="ECO:0007669"/>
    <property type="project" value="InterPro"/>
</dbReference>
<feature type="binding site" evidence="4">
    <location>
        <begin position="333"/>
        <end position="339"/>
    </location>
    <ligand>
        <name>GTP</name>
        <dbReference type="ChEBI" id="CHEBI:37565"/>
    </ligand>
</feature>
<dbReference type="SUPFAM" id="SSF52540">
    <property type="entry name" value="P-loop containing nucleoside triphosphate hydrolases"/>
    <property type="match status" value="1"/>
</dbReference>
<gene>
    <name evidence="7" type="ORF">BDZ94DRAFT_1187406</name>
</gene>
<sequence length="520" mass="58541">MRTPSIYSQDDPISAALKPPSSETEAERDARLLSEAEARRVSELIDEDLRLERERMKRNRGDVKLLLLGQAESGKSTLQKQFQLMYRPNSIDQERISWKTVIYFNVVHSLKHILTTLEAWDDILDDESDNIDDSVSISPNKHRPNGISEQPSPSTSLMNSASPPNGTPASPARPGSSGSISQHITSKEPSSIQIGNLRRRLSPLVSADAQLADRLSGGITVSGSGKGGVYVRSGWQARTIENALGRIRQKNDSEAKKARESISQDAPPDILVQDVGRMLSVSKDDIKELWAHPTVKGLIARRKLKLDEWSEFFLRHISRVAAPDYIPTTDDILHARIQTMGVAEHIFDVNIHGKAVSWHLFDVGGARGQRHSWVPYFDDANAIIFVAPVSAFDQYLEEDPRTNRIDDSLQLFTQICSNALLKNVHLVLFLNKTDLLRTKLDTGLKVRKYITSFGERSNDYETVVQYFRAHFLQVHRRNNENRRVLYTHFTSVVDTKATQRIIGNVRDSIFRGYLQSAALV</sequence>
<dbReference type="GO" id="GO:0005525">
    <property type="term" value="F:GTP binding"/>
    <property type="evidence" value="ECO:0007669"/>
    <property type="project" value="UniProtKB-KW"/>
</dbReference>